<name>A0A0G2A9M8_9BACT</name>
<gene>
    <name evidence="1" type="ORF">UY72_C0055G0006</name>
</gene>
<evidence type="ECO:0000313" key="1">
    <source>
        <dbReference type="EMBL" id="KKW29064.1"/>
    </source>
</evidence>
<dbReference type="Proteomes" id="UP000034846">
    <property type="component" value="Unassembled WGS sequence"/>
</dbReference>
<dbReference type="EMBL" id="LCRD01000055">
    <property type="protein sequence ID" value="KKW29064.1"/>
    <property type="molecule type" value="Genomic_DNA"/>
</dbReference>
<comment type="caution">
    <text evidence="1">The sequence shown here is derived from an EMBL/GenBank/DDBJ whole genome shotgun (WGS) entry which is preliminary data.</text>
</comment>
<dbReference type="AlphaFoldDB" id="A0A0G2A9M8"/>
<proteinExistence type="predicted"/>
<accession>A0A0G2A9M8</accession>
<reference evidence="1 2" key="1">
    <citation type="journal article" date="2015" name="Nature">
        <title>rRNA introns, odd ribosomes, and small enigmatic genomes across a large radiation of phyla.</title>
        <authorList>
            <person name="Brown C.T."/>
            <person name="Hug L.A."/>
            <person name="Thomas B.C."/>
            <person name="Sharon I."/>
            <person name="Castelle C.J."/>
            <person name="Singh A."/>
            <person name="Wilkins M.J."/>
            <person name="Williams K.H."/>
            <person name="Banfield J.F."/>
        </authorList>
    </citation>
    <scope>NUCLEOTIDE SEQUENCE [LARGE SCALE GENOMIC DNA]</scope>
</reference>
<evidence type="ECO:0000313" key="2">
    <source>
        <dbReference type="Proteomes" id="UP000034846"/>
    </source>
</evidence>
<protein>
    <submittedName>
        <fullName evidence="1">Uncharacterized protein</fullName>
    </submittedName>
</protein>
<sequence>MQSRSRKLLLALAVIAVMFIRHVSVYSLTPEQRQNECVQTYMAEHRGEGSDLVLINNAIRSDDCAFRETLIFSLMRVRAEKFDATGIVGDVLLLGFLILTMRHEVKDNQKS</sequence>
<organism evidence="1 2">
    <name type="scientific">Candidatus Uhrbacteria bacterium GW2011_GWD2_52_7</name>
    <dbReference type="NCBI Taxonomy" id="1618989"/>
    <lineage>
        <taxon>Bacteria</taxon>
        <taxon>Candidatus Uhriibacteriota</taxon>
    </lineage>
</organism>